<proteinExistence type="predicted"/>
<dbReference type="EMBL" id="BGZK01000034">
    <property type="protein sequence ID" value="GBP09242.1"/>
    <property type="molecule type" value="Genomic_DNA"/>
</dbReference>
<dbReference type="Proteomes" id="UP000299102">
    <property type="component" value="Unassembled WGS sequence"/>
</dbReference>
<protein>
    <submittedName>
        <fullName evidence="1">Uncharacterized protein</fullName>
    </submittedName>
</protein>
<organism evidence="1 2">
    <name type="scientific">Eumeta variegata</name>
    <name type="common">Bagworm moth</name>
    <name type="synonym">Eumeta japonica</name>
    <dbReference type="NCBI Taxonomy" id="151549"/>
    <lineage>
        <taxon>Eukaryota</taxon>
        <taxon>Metazoa</taxon>
        <taxon>Ecdysozoa</taxon>
        <taxon>Arthropoda</taxon>
        <taxon>Hexapoda</taxon>
        <taxon>Insecta</taxon>
        <taxon>Pterygota</taxon>
        <taxon>Neoptera</taxon>
        <taxon>Endopterygota</taxon>
        <taxon>Lepidoptera</taxon>
        <taxon>Glossata</taxon>
        <taxon>Ditrysia</taxon>
        <taxon>Tineoidea</taxon>
        <taxon>Psychidae</taxon>
        <taxon>Oiketicinae</taxon>
        <taxon>Eumeta</taxon>
    </lineage>
</organism>
<reference evidence="1 2" key="1">
    <citation type="journal article" date="2019" name="Commun. Biol.">
        <title>The bagworm genome reveals a unique fibroin gene that provides high tensile strength.</title>
        <authorList>
            <person name="Kono N."/>
            <person name="Nakamura H."/>
            <person name="Ohtoshi R."/>
            <person name="Tomita M."/>
            <person name="Numata K."/>
            <person name="Arakawa K."/>
        </authorList>
    </citation>
    <scope>NUCLEOTIDE SEQUENCE [LARGE SCALE GENOMIC DNA]</scope>
</reference>
<name>A0A4C1T4A5_EUMVA</name>
<comment type="caution">
    <text evidence="1">The sequence shown here is derived from an EMBL/GenBank/DDBJ whole genome shotgun (WGS) entry which is preliminary data.</text>
</comment>
<accession>A0A4C1T4A5</accession>
<gene>
    <name evidence="1" type="ORF">EVAR_4096_1</name>
</gene>
<dbReference type="AlphaFoldDB" id="A0A4C1T4A5"/>
<keyword evidence="2" id="KW-1185">Reference proteome</keyword>
<evidence type="ECO:0000313" key="2">
    <source>
        <dbReference type="Proteomes" id="UP000299102"/>
    </source>
</evidence>
<sequence length="127" mass="14096">MYSKATVKENPKCGLTRRCRNRRYSCSFAHWIKSKSIFTSKSCASDSYFRVHASDSERVTKSVVVRPPLRTVALQPSVSVVSVISVVAILSRRSRDECYVLVALRSRPAPSLQPCHVAIGNTAILPT</sequence>
<evidence type="ECO:0000313" key="1">
    <source>
        <dbReference type="EMBL" id="GBP09242.1"/>
    </source>
</evidence>